<dbReference type="PROSITE" id="PS50932">
    <property type="entry name" value="HTH_LACI_2"/>
    <property type="match status" value="1"/>
</dbReference>
<dbReference type="SMART" id="SM00354">
    <property type="entry name" value="HTH_LACI"/>
    <property type="match status" value="1"/>
</dbReference>
<dbReference type="PANTHER" id="PTHR30146">
    <property type="entry name" value="LACI-RELATED TRANSCRIPTIONAL REPRESSOR"/>
    <property type="match status" value="1"/>
</dbReference>
<evidence type="ECO:0000256" key="1">
    <source>
        <dbReference type="ARBA" id="ARBA00022491"/>
    </source>
</evidence>
<sequence length="332" mass="35214">MVRPVNMTEVASRAGVSVTTVSHVLSGRRPVAEATRATVLAVIEQLGYRPNTLAQGLRTRRTMTVGLVVPDLTNPFYPAVLQGMADVLLPAGYHTVVCNTGGSRDEELSFLTDLTTRQVDGIVIAAFGLNRKDLLAHREVPLVRLGGGRFDADLGDLVRSDDEGGIAQAVRHLIERGHRRVAYIGGAAHAGPSDQREAGYRRALAEDGRPVEDDLVVQTAYTRDAGRAAAERLLGRDDPPDAIACANDLIAIGVLDAARARGLTVPDDLAVTGYDDIEAASLVTPGLTTVVNPAAEIGRACAESLLPRLTADEPGPPREIVIATTLTRRESA</sequence>
<evidence type="ECO:0000256" key="3">
    <source>
        <dbReference type="ARBA" id="ARBA00023125"/>
    </source>
</evidence>
<dbReference type="AlphaFoldDB" id="A0A1H2LEI5"/>
<dbReference type="GO" id="GO:0003700">
    <property type="term" value="F:DNA-binding transcription factor activity"/>
    <property type="evidence" value="ECO:0007669"/>
    <property type="project" value="TreeGrafter"/>
</dbReference>
<keyword evidence="7" id="KW-1185">Reference proteome</keyword>
<evidence type="ECO:0000313" key="7">
    <source>
        <dbReference type="Proteomes" id="UP000182977"/>
    </source>
</evidence>
<keyword evidence="1" id="KW-0678">Repressor</keyword>
<dbReference type="PANTHER" id="PTHR30146:SF148">
    <property type="entry name" value="HTH-TYPE TRANSCRIPTIONAL REPRESSOR PURR-RELATED"/>
    <property type="match status" value="1"/>
</dbReference>
<dbReference type="Gene3D" id="3.40.50.2300">
    <property type="match status" value="2"/>
</dbReference>
<dbReference type="InterPro" id="IPR000843">
    <property type="entry name" value="HTH_LacI"/>
</dbReference>
<dbReference type="STRING" id="419479.SAMN04488563_5906"/>
<proteinExistence type="predicted"/>
<dbReference type="PROSITE" id="PS00356">
    <property type="entry name" value="HTH_LACI_1"/>
    <property type="match status" value="1"/>
</dbReference>
<dbReference type="GO" id="GO:0000976">
    <property type="term" value="F:transcription cis-regulatory region binding"/>
    <property type="evidence" value="ECO:0007669"/>
    <property type="project" value="TreeGrafter"/>
</dbReference>
<name>A0A1H2LEI5_9ACTN</name>
<organism evidence="6 7">
    <name type="scientific">Jiangella alkaliphila</name>
    <dbReference type="NCBI Taxonomy" id="419479"/>
    <lineage>
        <taxon>Bacteria</taxon>
        <taxon>Bacillati</taxon>
        <taxon>Actinomycetota</taxon>
        <taxon>Actinomycetes</taxon>
        <taxon>Jiangellales</taxon>
        <taxon>Jiangellaceae</taxon>
        <taxon>Jiangella</taxon>
    </lineage>
</organism>
<dbReference type="Pfam" id="PF13377">
    <property type="entry name" value="Peripla_BP_3"/>
    <property type="match status" value="1"/>
</dbReference>
<dbReference type="Pfam" id="PF00356">
    <property type="entry name" value="LacI"/>
    <property type="match status" value="1"/>
</dbReference>
<dbReference type="InterPro" id="IPR010982">
    <property type="entry name" value="Lambda_DNA-bd_dom_sf"/>
</dbReference>
<evidence type="ECO:0000313" key="6">
    <source>
        <dbReference type="EMBL" id="SDU78991.1"/>
    </source>
</evidence>
<dbReference type="Proteomes" id="UP000182977">
    <property type="component" value="Chromosome I"/>
</dbReference>
<feature type="domain" description="HTH lacI-type" evidence="5">
    <location>
        <begin position="5"/>
        <end position="59"/>
    </location>
</feature>
<dbReference type="CDD" id="cd01392">
    <property type="entry name" value="HTH_LacI"/>
    <property type="match status" value="1"/>
</dbReference>
<dbReference type="EMBL" id="LT629791">
    <property type="protein sequence ID" value="SDU78991.1"/>
    <property type="molecule type" value="Genomic_DNA"/>
</dbReference>
<evidence type="ECO:0000259" key="5">
    <source>
        <dbReference type="PROSITE" id="PS50932"/>
    </source>
</evidence>
<protein>
    <submittedName>
        <fullName evidence="6">Transcriptional regulator, LacI family</fullName>
    </submittedName>
</protein>
<reference evidence="7" key="1">
    <citation type="submission" date="2016-10" db="EMBL/GenBank/DDBJ databases">
        <authorList>
            <person name="Varghese N."/>
            <person name="Submissions S."/>
        </authorList>
    </citation>
    <scope>NUCLEOTIDE SEQUENCE [LARGE SCALE GENOMIC DNA]</scope>
    <source>
        <strain evidence="7">DSM 45079</strain>
    </source>
</reference>
<dbReference type="SUPFAM" id="SSF53822">
    <property type="entry name" value="Periplasmic binding protein-like I"/>
    <property type="match status" value="1"/>
</dbReference>
<keyword evidence="2" id="KW-0805">Transcription regulation</keyword>
<dbReference type="InterPro" id="IPR028082">
    <property type="entry name" value="Peripla_BP_I"/>
</dbReference>
<evidence type="ECO:0000256" key="4">
    <source>
        <dbReference type="ARBA" id="ARBA00023163"/>
    </source>
</evidence>
<dbReference type="Gene3D" id="1.10.260.40">
    <property type="entry name" value="lambda repressor-like DNA-binding domains"/>
    <property type="match status" value="1"/>
</dbReference>
<dbReference type="CDD" id="cd06267">
    <property type="entry name" value="PBP1_LacI_sugar_binding-like"/>
    <property type="match status" value="1"/>
</dbReference>
<keyword evidence="4" id="KW-0804">Transcription</keyword>
<gene>
    <name evidence="6" type="ORF">SAMN04488563_5906</name>
</gene>
<keyword evidence="3" id="KW-0238">DNA-binding</keyword>
<dbReference type="SUPFAM" id="SSF47413">
    <property type="entry name" value="lambda repressor-like DNA-binding domains"/>
    <property type="match status" value="1"/>
</dbReference>
<evidence type="ECO:0000256" key="2">
    <source>
        <dbReference type="ARBA" id="ARBA00023015"/>
    </source>
</evidence>
<dbReference type="InterPro" id="IPR046335">
    <property type="entry name" value="LacI/GalR-like_sensor"/>
</dbReference>
<accession>A0A1H2LEI5</accession>